<evidence type="ECO:0000256" key="2">
    <source>
        <dbReference type="ARBA" id="ARBA00022801"/>
    </source>
</evidence>
<dbReference type="Pfam" id="PF01421">
    <property type="entry name" value="Reprolysin"/>
    <property type="match status" value="1"/>
</dbReference>
<protein>
    <submittedName>
        <fullName evidence="8">Putative secreted metalloprotease</fullName>
    </submittedName>
</protein>
<dbReference type="GO" id="GO:0004222">
    <property type="term" value="F:metalloendopeptidase activity"/>
    <property type="evidence" value="ECO:0007669"/>
    <property type="project" value="InterPro"/>
</dbReference>
<feature type="signal peptide" evidence="6">
    <location>
        <begin position="1"/>
        <end position="21"/>
    </location>
</feature>
<feature type="domain" description="Peptidase M12B" evidence="7">
    <location>
        <begin position="45"/>
        <end position="249"/>
    </location>
</feature>
<name>A0A6B0V912_IXORI</name>
<evidence type="ECO:0000313" key="8">
    <source>
        <dbReference type="EMBL" id="MXU98827.1"/>
    </source>
</evidence>
<organism evidence="8">
    <name type="scientific">Ixodes ricinus</name>
    <name type="common">Common tick</name>
    <name type="synonym">Acarus ricinus</name>
    <dbReference type="NCBI Taxonomy" id="34613"/>
    <lineage>
        <taxon>Eukaryota</taxon>
        <taxon>Metazoa</taxon>
        <taxon>Ecdysozoa</taxon>
        <taxon>Arthropoda</taxon>
        <taxon>Chelicerata</taxon>
        <taxon>Arachnida</taxon>
        <taxon>Acari</taxon>
        <taxon>Parasitiformes</taxon>
        <taxon>Ixodida</taxon>
        <taxon>Ixodoidea</taxon>
        <taxon>Ixodidae</taxon>
        <taxon>Ixodinae</taxon>
        <taxon>Ixodes</taxon>
    </lineage>
</organism>
<reference evidence="8" key="1">
    <citation type="submission" date="2019-12" db="EMBL/GenBank/DDBJ databases">
        <title>An insight into the sialome of adult female Ixodes ricinus ticks feeding for 6 days.</title>
        <authorList>
            <person name="Perner J."/>
            <person name="Ribeiro J.M.C."/>
        </authorList>
    </citation>
    <scope>NUCLEOTIDE SEQUENCE</scope>
    <source>
        <strain evidence="8">Semi-engorged</strain>
        <tissue evidence="8">Salivary glands</tissue>
    </source>
</reference>
<dbReference type="InterPro" id="IPR001590">
    <property type="entry name" value="Peptidase_M12B"/>
</dbReference>
<dbReference type="PROSITE" id="PS50215">
    <property type="entry name" value="ADAM_MEPRO"/>
    <property type="match status" value="1"/>
</dbReference>
<sequence>MKVDSRLLILASTIFVGVCDSDDDSGAATTEDPYWTNVCEKAHHHHMGITIVADSSFQREQAQTCFDQHLYLRTFVGTVNLYFSELRCSSVKLVLIKVVNSTTFDELKFEAFRNTTRSSGRSLDPHLTLGLFREWATNQSFFNDSDVVYLITSHPVSDFLLAYRLMMKAASYAYGVCSRRRVALSSDDGKTFSGVPAAAQQIANLLGIQWDDKKNTNGCTPEDGHLMSRNGEPTQYPTFSKCSKQSWERRTLSSIGQLSCYKLNVSSAESTSGSRTPYSFFNCMEPCKNITQGIENNACNVPTGDTEHSKTDDICKISCCPDYNKQFNEAKTGAPDGMPCGVSQVCLQQVCINAPRQRDEVSTVTTEIET</sequence>
<dbReference type="Gene3D" id="3.40.390.10">
    <property type="entry name" value="Collagenase (Catalytic Domain)"/>
    <property type="match status" value="1"/>
</dbReference>
<proteinExistence type="predicted"/>
<dbReference type="AlphaFoldDB" id="A0A6B0V912"/>
<dbReference type="SUPFAM" id="SSF55486">
    <property type="entry name" value="Metalloproteases ('zincins'), catalytic domain"/>
    <property type="match status" value="1"/>
</dbReference>
<keyword evidence="3" id="KW-0862">Zinc</keyword>
<comment type="caution">
    <text evidence="5">Lacks conserved residue(s) required for the propagation of feature annotation.</text>
</comment>
<keyword evidence="4 8" id="KW-0482">Metalloprotease</keyword>
<accession>A0A6B0V912</accession>
<evidence type="ECO:0000256" key="3">
    <source>
        <dbReference type="ARBA" id="ARBA00022833"/>
    </source>
</evidence>
<dbReference type="PANTHER" id="PTHR11905">
    <property type="entry name" value="ADAM A DISINTEGRIN AND METALLOPROTEASE DOMAIN"/>
    <property type="match status" value="1"/>
</dbReference>
<evidence type="ECO:0000256" key="6">
    <source>
        <dbReference type="SAM" id="SignalP"/>
    </source>
</evidence>
<dbReference type="InterPro" id="IPR024079">
    <property type="entry name" value="MetalloPept_cat_dom_sf"/>
</dbReference>
<feature type="chain" id="PRO_5025455858" evidence="6">
    <location>
        <begin position="22"/>
        <end position="370"/>
    </location>
</feature>
<evidence type="ECO:0000256" key="5">
    <source>
        <dbReference type="PROSITE-ProRule" id="PRU00276"/>
    </source>
</evidence>
<dbReference type="EMBL" id="GIFC01016744">
    <property type="protein sequence ID" value="MXU98827.1"/>
    <property type="molecule type" value="Transcribed_RNA"/>
</dbReference>
<dbReference type="PANTHER" id="PTHR11905:SF159">
    <property type="entry name" value="ADAM METALLOPROTEASE"/>
    <property type="match status" value="1"/>
</dbReference>
<evidence type="ECO:0000259" key="7">
    <source>
        <dbReference type="PROSITE" id="PS50215"/>
    </source>
</evidence>
<keyword evidence="2" id="KW-0378">Hydrolase</keyword>
<dbReference type="GO" id="GO:0006509">
    <property type="term" value="P:membrane protein ectodomain proteolysis"/>
    <property type="evidence" value="ECO:0007669"/>
    <property type="project" value="TreeGrafter"/>
</dbReference>
<keyword evidence="6" id="KW-0732">Signal</keyword>
<evidence type="ECO:0000256" key="1">
    <source>
        <dbReference type="ARBA" id="ARBA00022670"/>
    </source>
</evidence>
<keyword evidence="1 8" id="KW-0645">Protease</keyword>
<evidence type="ECO:0000256" key="4">
    <source>
        <dbReference type="ARBA" id="ARBA00023049"/>
    </source>
</evidence>